<organism evidence="3 4">
    <name type="scientific">Nesterenkonia sphaerica</name>
    <dbReference type="NCBI Taxonomy" id="1804988"/>
    <lineage>
        <taxon>Bacteria</taxon>
        <taxon>Bacillati</taxon>
        <taxon>Actinomycetota</taxon>
        <taxon>Actinomycetes</taxon>
        <taxon>Micrococcales</taxon>
        <taxon>Micrococcaceae</taxon>
        <taxon>Nesterenkonia</taxon>
    </lineage>
</organism>
<dbReference type="EMBL" id="VAWA01000008">
    <property type="protein sequence ID" value="TLP75575.1"/>
    <property type="molecule type" value="Genomic_DNA"/>
</dbReference>
<dbReference type="Pfam" id="PF12974">
    <property type="entry name" value="Phosphonate-bd"/>
    <property type="match status" value="1"/>
</dbReference>
<sequence length="351" mass="37245">MFSMRMKSMTALGLASLFMLLLGACAEGDGGGGGNEAQDQTEEPSGDSAAEANITSVDTLVMGLVASESEQESDGAEERLAEELSDELGGVPVEIEEFETHNSALRAVDAGDAHLLMTTALRIAEAEEGAGAAAILQSVRNGESVHVAQWFTNDPHTYCEERPVADEAGYLFCNGIYDEETGQRAEYGPVGAEALENIPDGSSVTYVDEGLAATYFFPQTQIDALGTEVDARFAGDQAQSVLDVYHGEVAVGTSGIDARRQVVEDTPDVGEEVVVFAWAGPIPNPGIIASDVLSEEEHQVITEALLAIAGDEDLGEGDPLYDVYGIHGLTEPNEESLEFAREVYENFGDRP</sequence>
<comment type="caution">
    <text evidence="3">The sequence shown here is derived from an EMBL/GenBank/DDBJ whole genome shotgun (WGS) entry which is preliminary data.</text>
</comment>
<feature type="region of interest" description="Disordered" evidence="1">
    <location>
        <begin position="29"/>
        <end position="50"/>
    </location>
</feature>
<keyword evidence="2" id="KW-0732">Signal</keyword>
<feature type="signal peptide" evidence="2">
    <location>
        <begin position="1"/>
        <end position="26"/>
    </location>
</feature>
<gene>
    <name evidence="3" type="ORF">FEF27_07940</name>
</gene>
<evidence type="ECO:0000313" key="3">
    <source>
        <dbReference type="EMBL" id="TLP75575.1"/>
    </source>
</evidence>
<dbReference type="OrthoDB" id="5139702at2"/>
<protein>
    <submittedName>
        <fullName evidence="3">Phosphate/phosphite/phosphonate ABC transporter substrate-binding protein</fullName>
    </submittedName>
</protein>
<feature type="chain" id="PRO_5024376374" evidence="2">
    <location>
        <begin position="27"/>
        <end position="351"/>
    </location>
</feature>
<name>A0A5R9AC25_9MICC</name>
<evidence type="ECO:0000256" key="1">
    <source>
        <dbReference type="SAM" id="MobiDB-lite"/>
    </source>
</evidence>
<dbReference type="Gene3D" id="3.40.190.10">
    <property type="entry name" value="Periplasmic binding protein-like II"/>
    <property type="match status" value="3"/>
</dbReference>
<dbReference type="AlphaFoldDB" id="A0A5R9AC25"/>
<accession>A0A5R9AC25</accession>
<evidence type="ECO:0000256" key="2">
    <source>
        <dbReference type="SAM" id="SignalP"/>
    </source>
</evidence>
<keyword evidence="4" id="KW-1185">Reference proteome</keyword>
<proteinExistence type="predicted"/>
<dbReference type="PROSITE" id="PS51257">
    <property type="entry name" value="PROKAR_LIPOPROTEIN"/>
    <property type="match status" value="1"/>
</dbReference>
<dbReference type="Proteomes" id="UP000306544">
    <property type="component" value="Unassembled WGS sequence"/>
</dbReference>
<reference evidence="3 4" key="1">
    <citation type="submission" date="2019-05" db="EMBL/GenBank/DDBJ databases">
        <title>Nesterenkonia sp. GY239, isolated from the Southern Atlantic Ocean.</title>
        <authorList>
            <person name="Zhang G."/>
        </authorList>
    </citation>
    <scope>NUCLEOTIDE SEQUENCE [LARGE SCALE GENOMIC DNA]</scope>
    <source>
        <strain evidence="3 4">GY239</strain>
    </source>
</reference>
<evidence type="ECO:0000313" key="4">
    <source>
        <dbReference type="Proteomes" id="UP000306544"/>
    </source>
</evidence>